<name>A0ACB7HHB0_MANES</name>
<protein>
    <submittedName>
        <fullName evidence="1">Uncharacterized protein</fullName>
    </submittedName>
</protein>
<evidence type="ECO:0000313" key="2">
    <source>
        <dbReference type="Proteomes" id="UP000091857"/>
    </source>
</evidence>
<gene>
    <name evidence="1" type="ORF">MANES_07G120000v8</name>
</gene>
<keyword evidence="2" id="KW-1185">Reference proteome</keyword>
<organism evidence="1 2">
    <name type="scientific">Manihot esculenta</name>
    <name type="common">Cassava</name>
    <name type="synonym">Jatropha manihot</name>
    <dbReference type="NCBI Taxonomy" id="3983"/>
    <lineage>
        <taxon>Eukaryota</taxon>
        <taxon>Viridiplantae</taxon>
        <taxon>Streptophyta</taxon>
        <taxon>Embryophyta</taxon>
        <taxon>Tracheophyta</taxon>
        <taxon>Spermatophyta</taxon>
        <taxon>Magnoliopsida</taxon>
        <taxon>eudicotyledons</taxon>
        <taxon>Gunneridae</taxon>
        <taxon>Pentapetalae</taxon>
        <taxon>rosids</taxon>
        <taxon>fabids</taxon>
        <taxon>Malpighiales</taxon>
        <taxon>Euphorbiaceae</taxon>
        <taxon>Crotonoideae</taxon>
        <taxon>Manihoteae</taxon>
        <taxon>Manihot</taxon>
    </lineage>
</organism>
<sequence length="645" mass="71218">MYVFSQYSLISAFIFMEPKLSNQLLFAAALLLSVVLCAFSAKQCPNCGSNSVPYPLSTQTTCGDQSYKIRCNAGVLIFNTLNNSYPIISINALNQRLVIQPTNLFPNTCISSDFIHQGIQLSPSLPFNITGENTVMLYNCSDSILDQPLDCSASSLCHLYAKRGEYSRCSDTPLCCTFKAGGSASAHKIRVRENGCRAYRSFVGLDWGSPVEKWPNPGVEIQWVLPQEPACESQVDCDVDSTCQPKPADPVKRCYCKAGLQWNPIQGICVQTGGCQSPGGCGRQKKIPLIAGLASGLGATFLLVISIGILLHRRYKHIREAQQRLARHREEILSADGSKAAKHFTSKEIKKATNNFSKDCLVGTGGYGDVYKGCLEDGTVVAVKCAKIGNTKGTDQLLNEVRILCQVNHKTLVRLLGCCVELEQPILVYEYIQNGTLLDHLQGLGLGGKSQLSWIHRLRIAKDSAECLTYLHISAVPPIYHRDVKSSNILLDDKFNAKISDFGLSRLAYSDLSHISTCAQGTIGYLDPEYFRKFQLTDKSDVYSFGVVLLELLTSLRAIDFSRGEDNVNLAAYVQRMTENGRLIDVIDPMLRERSSSLELDSMNALTQLALACLEEKRENRPSMKEVAEDIDYILNIVSTNHVEN</sequence>
<dbReference type="Proteomes" id="UP000091857">
    <property type="component" value="Chromosome 7"/>
</dbReference>
<proteinExistence type="predicted"/>
<accession>A0ACB7HHB0</accession>
<evidence type="ECO:0000313" key="1">
    <source>
        <dbReference type="EMBL" id="KAG8651365.1"/>
    </source>
</evidence>
<comment type="caution">
    <text evidence="1">The sequence shown here is derived from an EMBL/GenBank/DDBJ whole genome shotgun (WGS) entry which is preliminary data.</text>
</comment>
<reference evidence="2" key="1">
    <citation type="journal article" date="2016" name="Nat. Biotechnol.">
        <title>Sequencing wild and cultivated cassava and related species reveals extensive interspecific hybridization and genetic diversity.</title>
        <authorList>
            <person name="Bredeson J.V."/>
            <person name="Lyons J.B."/>
            <person name="Prochnik S.E."/>
            <person name="Wu G.A."/>
            <person name="Ha C.M."/>
            <person name="Edsinger-Gonzales E."/>
            <person name="Grimwood J."/>
            <person name="Schmutz J."/>
            <person name="Rabbi I.Y."/>
            <person name="Egesi C."/>
            <person name="Nauluvula P."/>
            <person name="Lebot V."/>
            <person name="Ndunguru J."/>
            <person name="Mkamilo G."/>
            <person name="Bart R.S."/>
            <person name="Setter T.L."/>
            <person name="Gleadow R.M."/>
            <person name="Kulakow P."/>
            <person name="Ferguson M.E."/>
            <person name="Rounsley S."/>
            <person name="Rokhsar D.S."/>
        </authorList>
    </citation>
    <scope>NUCLEOTIDE SEQUENCE [LARGE SCALE GENOMIC DNA]</scope>
    <source>
        <strain evidence="2">cv. AM560-2</strain>
    </source>
</reference>
<dbReference type="EMBL" id="CM004393">
    <property type="protein sequence ID" value="KAG8651365.1"/>
    <property type="molecule type" value="Genomic_DNA"/>
</dbReference>